<organism evidence="2 3">
    <name type="scientific">Streptomyces lunalinharesii</name>
    <dbReference type="NCBI Taxonomy" id="333384"/>
    <lineage>
        <taxon>Bacteria</taxon>
        <taxon>Bacillati</taxon>
        <taxon>Actinomycetota</taxon>
        <taxon>Actinomycetes</taxon>
        <taxon>Kitasatosporales</taxon>
        <taxon>Streptomycetaceae</taxon>
        <taxon>Streptomyces</taxon>
    </lineage>
</organism>
<dbReference type="EMBL" id="BAAARK010000001">
    <property type="protein sequence ID" value="GAA2643242.1"/>
    <property type="molecule type" value="Genomic_DNA"/>
</dbReference>
<dbReference type="Proteomes" id="UP001500994">
    <property type="component" value="Unassembled WGS sequence"/>
</dbReference>
<feature type="region of interest" description="Disordered" evidence="1">
    <location>
        <begin position="1"/>
        <end position="26"/>
    </location>
</feature>
<keyword evidence="3" id="KW-1185">Reference proteome</keyword>
<protein>
    <submittedName>
        <fullName evidence="2">Uncharacterized protein</fullName>
    </submittedName>
</protein>
<name>A0ABN3R405_9ACTN</name>
<dbReference type="RefSeq" id="WP_344572783.1">
    <property type="nucleotide sequence ID" value="NZ_BAAARK010000001.1"/>
</dbReference>
<comment type="caution">
    <text evidence="2">The sequence shown here is derived from an EMBL/GenBank/DDBJ whole genome shotgun (WGS) entry which is preliminary data.</text>
</comment>
<proteinExistence type="predicted"/>
<reference evidence="2 3" key="1">
    <citation type="journal article" date="2019" name="Int. J. Syst. Evol. Microbiol.">
        <title>The Global Catalogue of Microorganisms (GCM) 10K type strain sequencing project: providing services to taxonomists for standard genome sequencing and annotation.</title>
        <authorList>
            <consortium name="The Broad Institute Genomics Platform"/>
            <consortium name="The Broad Institute Genome Sequencing Center for Infectious Disease"/>
            <person name="Wu L."/>
            <person name="Ma J."/>
        </authorList>
    </citation>
    <scope>NUCLEOTIDE SEQUENCE [LARGE SCALE GENOMIC DNA]</scope>
    <source>
        <strain evidence="2 3">JCM 16374</strain>
    </source>
</reference>
<sequence length="170" mass="17649">MTNEPRRAARPSPVARPGPELPGGPPAALTVLDALCARPFPEQREHTAVGTSGPGFHLVRLWTGGPLWDADPADAAAARERCVDELVALVEVVSLRWGRPVVHDLTDALERTARGLPVPPPLDALCGLVPRVYAWAVGGRWVGVGAGPLEPGQPCQVLAAVAQGPPPGAG</sequence>
<gene>
    <name evidence="2" type="ORF">GCM10009864_00810</name>
</gene>
<evidence type="ECO:0000313" key="2">
    <source>
        <dbReference type="EMBL" id="GAA2643242.1"/>
    </source>
</evidence>
<evidence type="ECO:0000256" key="1">
    <source>
        <dbReference type="SAM" id="MobiDB-lite"/>
    </source>
</evidence>
<feature type="compositionally biased region" description="Pro residues" evidence="1">
    <location>
        <begin position="14"/>
        <end position="25"/>
    </location>
</feature>
<evidence type="ECO:0000313" key="3">
    <source>
        <dbReference type="Proteomes" id="UP001500994"/>
    </source>
</evidence>
<accession>A0ABN3R405</accession>